<reference evidence="4" key="2">
    <citation type="submission" date="2025-09" db="UniProtKB">
        <authorList>
            <consortium name="Ensembl"/>
        </authorList>
    </citation>
    <scope>IDENTIFICATION</scope>
</reference>
<dbReference type="OrthoDB" id="6270617at2759"/>
<reference evidence="4" key="1">
    <citation type="submission" date="2025-08" db="UniProtKB">
        <authorList>
            <consortium name="Ensembl"/>
        </authorList>
    </citation>
    <scope>IDENTIFICATION</scope>
</reference>
<proteinExistence type="predicted"/>
<keyword evidence="2" id="KW-1133">Transmembrane helix</keyword>
<feature type="chain" id="PRO_5034133064" description="Neural proliferation differentiation and control protein 1" evidence="3">
    <location>
        <begin position="22"/>
        <end position="286"/>
    </location>
</feature>
<feature type="region of interest" description="Disordered" evidence="1">
    <location>
        <begin position="231"/>
        <end position="251"/>
    </location>
</feature>
<feature type="compositionally biased region" description="Polar residues" evidence="1">
    <location>
        <begin position="92"/>
        <end position="106"/>
    </location>
</feature>
<dbReference type="PANTHER" id="PTHR23352">
    <property type="entry name" value="NEURAL PROLIFERATION DIFFERENTIATION AND CONTROL PROTEIN-1 NPDC-1 PROTEIN"/>
    <property type="match status" value="1"/>
</dbReference>
<dbReference type="InterPro" id="IPR009635">
    <property type="entry name" value="NPDC1"/>
</dbReference>
<dbReference type="GeneTree" id="ENSGT00440000038604"/>
<keyword evidence="3" id="KW-0732">Signal</keyword>
<dbReference type="Proteomes" id="UP000694569">
    <property type="component" value="Unplaced"/>
</dbReference>
<feature type="region of interest" description="Disordered" evidence="1">
    <location>
        <begin position="92"/>
        <end position="138"/>
    </location>
</feature>
<dbReference type="PANTHER" id="PTHR23352:SF3">
    <property type="entry name" value="NEURAL PROLIFERATION DIFFERENTIATION AND CONTROL PROTEIN 1 ISOFORM X1"/>
    <property type="match status" value="1"/>
</dbReference>
<feature type="compositionally biased region" description="Low complexity" evidence="1">
    <location>
        <begin position="109"/>
        <end position="124"/>
    </location>
</feature>
<sequence length="286" mass="31484">MAAVAHHILVLFVALTVEGKCQPKLNCMLKRRLSCTTSESDGCGSCMPHYMERPSGNCEIRMQGDESKFVGPEEIIDLINRVVVSGTKVTRGQRVNQTSTASPTDRTTSEAAASSPSTAAPLLPQRSNKSTVMGPVSLSPPTNLASGLEWRMSSMRKSDFNQTISLALIVICCLTGFSGILVAALCWYRLQQEVRLAQKMAYSAYKGSRQQPCQRSVNDNSHYMWQDQKKQHLAQDGSGMRPQKQFSTDSEEADIEEFTMYECPGLAPVGEMEVHNPLFDPLPATQ</sequence>
<keyword evidence="2" id="KW-0812">Transmembrane</keyword>
<dbReference type="AlphaFoldDB" id="A0A8C5QR49"/>
<evidence type="ECO:0000256" key="1">
    <source>
        <dbReference type="SAM" id="MobiDB-lite"/>
    </source>
</evidence>
<keyword evidence="2" id="KW-0472">Membrane</keyword>
<organism evidence="4 5">
    <name type="scientific">Leptobrachium leishanense</name>
    <name type="common">Leishan spiny toad</name>
    <dbReference type="NCBI Taxonomy" id="445787"/>
    <lineage>
        <taxon>Eukaryota</taxon>
        <taxon>Metazoa</taxon>
        <taxon>Chordata</taxon>
        <taxon>Craniata</taxon>
        <taxon>Vertebrata</taxon>
        <taxon>Euteleostomi</taxon>
        <taxon>Amphibia</taxon>
        <taxon>Batrachia</taxon>
        <taxon>Anura</taxon>
        <taxon>Pelobatoidea</taxon>
        <taxon>Megophryidae</taxon>
        <taxon>Leptobrachium</taxon>
    </lineage>
</organism>
<name>A0A8C5QR49_9ANUR</name>
<evidence type="ECO:0000256" key="2">
    <source>
        <dbReference type="SAM" id="Phobius"/>
    </source>
</evidence>
<accession>A0A8C5QR49</accession>
<keyword evidence="5" id="KW-1185">Reference proteome</keyword>
<evidence type="ECO:0008006" key="6">
    <source>
        <dbReference type="Google" id="ProtNLM"/>
    </source>
</evidence>
<evidence type="ECO:0000313" key="4">
    <source>
        <dbReference type="Ensembl" id="ENSLLEP00000041177.1"/>
    </source>
</evidence>
<dbReference type="Ensembl" id="ENSLLET00000042833.1">
    <property type="protein sequence ID" value="ENSLLEP00000041177.1"/>
    <property type="gene ID" value="ENSLLEG00000026204.1"/>
</dbReference>
<feature type="transmembrane region" description="Helical" evidence="2">
    <location>
        <begin position="164"/>
        <end position="190"/>
    </location>
</feature>
<protein>
    <recommendedName>
        <fullName evidence="6">Neural proliferation differentiation and control protein 1</fullName>
    </recommendedName>
</protein>
<dbReference type="Pfam" id="PF06809">
    <property type="entry name" value="NPDC1"/>
    <property type="match status" value="1"/>
</dbReference>
<feature type="signal peptide" evidence="3">
    <location>
        <begin position="1"/>
        <end position="21"/>
    </location>
</feature>
<evidence type="ECO:0000256" key="3">
    <source>
        <dbReference type="SAM" id="SignalP"/>
    </source>
</evidence>
<evidence type="ECO:0000313" key="5">
    <source>
        <dbReference type="Proteomes" id="UP000694569"/>
    </source>
</evidence>
<dbReference type="GO" id="GO:0016020">
    <property type="term" value="C:membrane"/>
    <property type="evidence" value="ECO:0007669"/>
    <property type="project" value="InterPro"/>
</dbReference>